<dbReference type="KEGG" id="rbg:BG454_06505"/>
<evidence type="ECO:0000313" key="2">
    <source>
        <dbReference type="Proteomes" id="UP000228948"/>
    </source>
</evidence>
<evidence type="ECO:0000313" key="1">
    <source>
        <dbReference type="EMBL" id="ATX65518.1"/>
    </source>
</evidence>
<gene>
    <name evidence="1" type="ORF">BG454_06505</name>
</gene>
<proteinExistence type="predicted"/>
<keyword evidence="2" id="KW-1185">Reference proteome</keyword>
<dbReference type="Proteomes" id="UP000228948">
    <property type="component" value="Chromosome"/>
</dbReference>
<dbReference type="EMBL" id="CP024899">
    <property type="protein sequence ID" value="ATX65518.1"/>
    <property type="molecule type" value="Genomic_DNA"/>
</dbReference>
<protein>
    <submittedName>
        <fullName evidence="1">Uncharacterized protein</fullName>
    </submittedName>
</protein>
<name>A0A2K8KFF4_9RHOB</name>
<reference evidence="1 2" key="1">
    <citation type="submission" date="2017-11" db="EMBL/GenBank/DDBJ databases">
        <title>Revised Sequence and Annotation of the Rhodobaca barguzinensis strain alga05 Genome.</title>
        <authorList>
            <person name="Kopejtka K."/>
            <person name="Tomasch J.M."/>
            <person name="Bunk B."/>
            <person name="Koblizek M."/>
        </authorList>
    </citation>
    <scope>NUCLEOTIDE SEQUENCE [LARGE SCALE GENOMIC DNA]</scope>
    <source>
        <strain evidence="2">alga05</strain>
    </source>
</reference>
<dbReference type="AlphaFoldDB" id="A0A2K8KFF4"/>
<accession>A0A2K8KFF4</accession>
<organism evidence="1 2">
    <name type="scientific">Roseinatronobacter bogoriensis subsp. barguzinensis</name>
    <dbReference type="NCBI Taxonomy" id="441209"/>
    <lineage>
        <taxon>Bacteria</taxon>
        <taxon>Pseudomonadati</taxon>
        <taxon>Pseudomonadota</taxon>
        <taxon>Alphaproteobacteria</taxon>
        <taxon>Rhodobacterales</taxon>
        <taxon>Paracoccaceae</taxon>
        <taxon>Roseinatronobacter</taxon>
    </lineage>
</organism>
<sequence>MRVVVKFISYIVITLLAVLPSLSTPTFAQALRLLENCTPPVGVVFEFGIRNDIHGNRLQSEEDGFVMADDGFAGMSPSFAFDGTRFYVRWGSLKVPGVNVPEPAWEEAIVVQVTANRVTAIEPYGERGIWMHTVFWRNASVFSSRHSEFISTLDPTGYVTDGAIYHMTCDPR</sequence>